<dbReference type="AlphaFoldDB" id="A0A6P5SB00"/>
<reference evidence="6 7" key="1">
    <citation type="submission" date="2025-04" db="UniProtKB">
        <authorList>
            <consortium name="RefSeq"/>
        </authorList>
    </citation>
    <scope>IDENTIFICATION</scope>
</reference>
<keyword evidence="3" id="KW-0611">Plant defense</keyword>
<protein>
    <submittedName>
        <fullName evidence="6 7">Disease resistance protein RGA4 isoform X2</fullName>
    </submittedName>
</protein>
<proteinExistence type="predicted"/>
<dbReference type="Proteomes" id="UP000515124">
    <property type="component" value="Unplaced"/>
</dbReference>
<evidence type="ECO:0000313" key="6">
    <source>
        <dbReference type="RefSeq" id="XP_021813059.1"/>
    </source>
</evidence>
<dbReference type="RefSeq" id="XP_021813060.1">
    <property type="nucleotide sequence ID" value="XM_021957368.1"/>
</dbReference>
<evidence type="ECO:0000256" key="3">
    <source>
        <dbReference type="ARBA" id="ARBA00022821"/>
    </source>
</evidence>
<evidence type="ECO:0000313" key="7">
    <source>
        <dbReference type="RefSeq" id="XP_021813060.1"/>
    </source>
</evidence>
<feature type="domain" description="Disease resistance N-terminal" evidence="4">
    <location>
        <begin position="6"/>
        <end position="96"/>
    </location>
</feature>
<dbReference type="Gene3D" id="1.20.5.4130">
    <property type="match status" value="1"/>
</dbReference>
<accession>A0A6P5SB00</accession>
<keyword evidence="1" id="KW-0677">Repeat</keyword>
<evidence type="ECO:0000313" key="5">
    <source>
        <dbReference type="Proteomes" id="UP000515124"/>
    </source>
</evidence>
<evidence type="ECO:0000256" key="1">
    <source>
        <dbReference type="ARBA" id="ARBA00022737"/>
    </source>
</evidence>
<dbReference type="GO" id="GO:0000166">
    <property type="term" value="F:nucleotide binding"/>
    <property type="evidence" value="ECO:0007669"/>
    <property type="project" value="UniProtKB-KW"/>
</dbReference>
<dbReference type="GO" id="GO:0006952">
    <property type="term" value="P:defense response"/>
    <property type="evidence" value="ECO:0007669"/>
    <property type="project" value="UniProtKB-KW"/>
</dbReference>
<evidence type="ECO:0000256" key="2">
    <source>
        <dbReference type="ARBA" id="ARBA00022741"/>
    </source>
</evidence>
<dbReference type="GeneID" id="110756000"/>
<gene>
    <name evidence="6 7" type="primary">LOC110756000</name>
</gene>
<keyword evidence="5" id="KW-1185">Reference proteome</keyword>
<organism evidence="5 6">
    <name type="scientific">Prunus avium</name>
    <name type="common">Cherry</name>
    <name type="synonym">Cerasus avium</name>
    <dbReference type="NCBI Taxonomy" id="42229"/>
    <lineage>
        <taxon>Eukaryota</taxon>
        <taxon>Viridiplantae</taxon>
        <taxon>Streptophyta</taxon>
        <taxon>Embryophyta</taxon>
        <taxon>Tracheophyta</taxon>
        <taxon>Spermatophyta</taxon>
        <taxon>Magnoliopsida</taxon>
        <taxon>eudicotyledons</taxon>
        <taxon>Gunneridae</taxon>
        <taxon>Pentapetalae</taxon>
        <taxon>rosids</taxon>
        <taxon>fabids</taxon>
        <taxon>Rosales</taxon>
        <taxon>Rosaceae</taxon>
        <taxon>Amygdaloideae</taxon>
        <taxon>Amygdaleae</taxon>
        <taxon>Prunus</taxon>
    </lineage>
</organism>
<dbReference type="RefSeq" id="XP_021813059.1">
    <property type="nucleotide sequence ID" value="XM_021957367.1"/>
</dbReference>
<dbReference type="Pfam" id="PF18052">
    <property type="entry name" value="Rx_N"/>
    <property type="match status" value="1"/>
</dbReference>
<evidence type="ECO:0000259" key="4">
    <source>
        <dbReference type="Pfam" id="PF18052"/>
    </source>
</evidence>
<name>A0A6P5SB00_PRUAV</name>
<keyword evidence="2" id="KW-0547">Nucleotide-binding</keyword>
<dbReference type="InterPro" id="IPR041118">
    <property type="entry name" value="Rx_N"/>
</dbReference>
<sequence length="140" mass="15920">MVEALISVLLERLASVTYHHIEDEVRFVLDAKKEVEEFAAHLEDIRAVLEDAEQRQVKEASVRNWLDKLEGIAYKMDDVLDEWNTEILKQQVEKKEANGENAHVANKKTGVNKGHLLVLSSGLVQFRLPMPNLADLGWCS</sequence>